<evidence type="ECO:0000313" key="1">
    <source>
        <dbReference type="EMBL" id="AFZ51766.1"/>
    </source>
</evidence>
<dbReference type="Proteomes" id="UP000010482">
    <property type="component" value="Chromosome"/>
</dbReference>
<protein>
    <recommendedName>
        <fullName evidence="3">DUF4160 domain-containing protein</fullName>
    </recommendedName>
</protein>
<reference evidence="1" key="1">
    <citation type="submission" date="2012-04" db="EMBL/GenBank/DDBJ databases">
        <title>Finished genome of Dactylococcopsis salina PCC 8305.</title>
        <authorList>
            <consortium name="US DOE Joint Genome Institute"/>
            <person name="Gugger M."/>
            <person name="Coursin T."/>
            <person name="Rippka R."/>
            <person name="Tandeau De Marsac N."/>
            <person name="Huntemann M."/>
            <person name="Wei C.-L."/>
            <person name="Han J."/>
            <person name="Detter J.C."/>
            <person name="Han C."/>
            <person name="Tapia R."/>
            <person name="Daligault H."/>
            <person name="Chen A."/>
            <person name="Krypides N."/>
            <person name="Mavromatis K."/>
            <person name="Markowitz V."/>
            <person name="Szeto E."/>
            <person name="Ivanova N."/>
            <person name="Ovchinnikova G."/>
            <person name="Pagani I."/>
            <person name="Pati A."/>
            <person name="Goodwin L."/>
            <person name="Peters L."/>
            <person name="Pitluck S."/>
            <person name="Woyke T."/>
            <person name="Kerfeld C."/>
        </authorList>
    </citation>
    <scope>NUCLEOTIDE SEQUENCE [LARGE SCALE GENOMIC DNA]</scope>
    <source>
        <strain evidence="1">PCC 8305</strain>
    </source>
</reference>
<proteinExistence type="predicted"/>
<evidence type="ECO:0008006" key="3">
    <source>
        <dbReference type="Google" id="ProtNLM"/>
    </source>
</evidence>
<organism evidence="1 2">
    <name type="scientific">Dactylococcopsis salina (strain PCC 8305)</name>
    <name type="common">Myxobactron salinum</name>
    <dbReference type="NCBI Taxonomy" id="13035"/>
    <lineage>
        <taxon>Bacteria</taxon>
        <taxon>Bacillati</taxon>
        <taxon>Cyanobacteriota</taxon>
        <taxon>Cyanophyceae</taxon>
        <taxon>Nodosilineales</taxon>
        <taxon>Cymatolegaceae</taxon>
        <taxon>Dactylococcopsis</taxon>
    </lineage>
</organism>
<dbReference type="eggNOG" id="ENOG5032YQJ">
    <property type="taxonomic scope" value="Bacteria"/>
</dbReference>
<dbReference type="STRING" id="13035.Dacsa_3247"/>
<dbReference type="RefSeq" id="WP_015230743.1">
    <property type="nucleotide sequence ID" value="NC_019780.1"/>
</dbReference>
<dbReference type="OrthoDB" id="122670at2"/>
<dbReference type="AlphaFoldDB" id="K9YXV0"/>
<evidence type="ECO:0000313" key="2">
    <source>
        <dbReference type="Proteomes" id="UP000010482"/>
    </source>
</evidence>
<dbReference type="InterPro" id="IPR025427">
    <property type="entry name" value="DUF4160"/>
</dbReference>
<dbReference type="EMBL" id="CP003944">
    <property type="protein sequence ID" value="AFZ51766.1"/>
    <property type="molecule type" value="Genomic_DNA"/>
</dbReference>
<dbReference type="Pfam" id="PF13711">
    <property type="entry name" value="DUF4160"/>
    <property type="match status" value="1"/>
</dbReference>
<keyword evidence="2" id="KW-1185">Reference proteome</keyword>
<dbReference type="KEGG" id="dsl:Dacsa_3247"/>
<name>K9YXV0_DACS8</name>
<sequence length="78" mass="9384">MPTVLREGSYRFYFYSNEKSEPPHIHVQRERFLAKFWLESVSLARSKGFSSKELRAIQKIVETNRHLFLEAWDEHLKS</sequence>
<dbReference type="HOGENOM" id="CLU_162083_4_1_3"/>
<gene>
    <name evidence="1" type="ORF">Dacsa_3247</name>
</gene>
<accession>K9YXV0</accession>